<dbReference type="GO" id="GO:0008270">
    <property type="term" value="F:zinc ion binding"/>
    <property type="evidence" value="ECO:0007669"/>
    <property type="project" value="UniProtKB-KW"/>
</dbReference>
<keyword evidence="11" id="KW-1133">Transmembrane helix</keyword>
<keyword evidence="15" id="KW-1185">Reference proteome</keyword>
<feature type="compositionally biased region" description="Basic and acidic residues" evidence="12">
    <location>
        <begin position="93"/>
        <end position="109"/>
    </location>
</feature>
<evidence type="ECO:0000313" key="15">
    <source>
        <dbReference type="Proteomes" id="UP000008021"/>
    </source>
</evidence>
<dbReference type="InterPro" id="IPR001841">
    <property type="entry name" value="Znf_RING"/>
</dbReference>
<name>A0A0E0CNZ1_9ORYZ</name>
<keyword evidence="11" id="KW-0256">Endoplasmic reticulum</keyword>
<dbReference type="EC" id="2.3.2.27" evidence="11"/>
<dbReference type="eggNOG" id="KOG0823">
    <property type="taxonomic scope" value="Eukaryota"/>
</dbReference>
<dbReference type="Pfam" id="PF00097">
    <property type="entry name" value="zf-C3HC4"/>
    <property type="match status" value="1"/>
</dbReference>
<reference evidence="14" key="1">
    <citation type="submission" date="2015-04" db="UniProtKB">
        <authorList>
            <consortium name="EnsemblPlants"/>
        </authorList>
    </citation>
    <scope>IDENTIFICATION</scope>
</reference>
<evidence type="ECO:0000256" key="2">
    <source>
        <dbReference type="ARBA" id="ARBA00004308"/>
    </source>
</evidence>
<feature type="region of interest" description="Disordered" evidence="12">
    <location>
        <begin position="1"/>
        <end position="77"/>
    </location>
</feature>
<dbReference type="AlphaFoldDB" id="A0A0E0CNZ1"/>
<comment type="function">
    <text evidence="11">E3 ubiquitin-protein ligase.</text>
</comment>
<dbReference type="FunFam" id="3.30.40.10:FF:000778">
    <property type="entry name" value="E3 ubiquitin-protein ligase RMA1H1 isoform A"/>
    <property type="match status" value="1"/>
</dbReference>
<evidence type="ECO:0000256" key="8">
    <source>
        <dbReference type="ARBA" id="ARBA00022833"/>
    </source>
</evidence>
<dbReference type="GO" id="GO:0005789">
    <property type="term" value="C:endoplasmic reticulum membrane"/>
    <property type="evidence" value="ECO:0007669"/>
    <property type="project" value="UniProtKB-SubCell"/>
</dbReference>
<evidence type="ECO:0000256" key="4">
    <source>
        <dbReference type="ARBA" id="ARBA00022679"/>
    </source>
</evidence>
<evidence type="ECO:0000256" key="7">
    <source>
        <dbReference type="ARBA" id="ARBA00022786"/>
    </source>
</evidence>
<feature type="transmembrane region" description="Helical" evidence="11">
    <location>
        <begin position="395"/>
        <end position="413"/>
    </location>
</feature>
<evidence type="ECO:0000313" key="14">
    <source>
        <dbReference type="EnsemblPlants" id="OMERI02G24960.1"/>
    </source>
</evidence>
<dbReference type="InterPro" id="IPR013083">
    <property type="entry name" value="Znf_RING/FYVE/PHD"/>
</dbReference>
<evidence type="ECO:0000256" key="5">
    <source>
        <dbReference type="ARBA" id="ARBA00022723"/>
    </source>
</evidence>
<dbReference type="EnsemblPlants" id="OMERI02G24960.1">
    <property type="protein sequence ID" value="OMERI02G24960.1"/>
    <property type="gene ID" value="OMERI02G24960"/>
</dbReference>
<dbReference type="PROSITE" id="PS50089">
    <property type="entry name" value="ZF_RING_2"/>
    <property type="match status" value="1"/>
</dbReference>
<evidence type="ECO:0000256" key="3">
    <source>
        <dbReference type="ARBA" id="ARBA00004906"/>
    </source>
</evidence>
<proteinExistence type="predicted"/>
<feature type="domain" description="RING-type" evidence="13">
    <location>
        <begin position="181"/>
        <end position="234"/>
    </location>
</feature>
<feature type="compositionally biased region" description="Basic and acidic residues" evidence="12">
    <location>
        <begin position="269"/>
        <end position="287"/>
    </location>
</feature>
<dbReference type="SUPFAM" id="SSF57850">
    <property type="entry name" value="RING/U-box"/>
    <property type="match status" value="1"/>
</dbReference>
<dbReference type="GO" id="GO:0061630">
    <property type="term" value="F:ubiquitin protein ligase activity"/>
    <property type="evidence" value="ECO:0007669"/>
    <property type="project" value="UniProtKB-UniRule"/>
</dbReference>
<sequence length="414" mass="45200">MARAEHPTKQGKKKQGNRFPLGQRKLHGERGKEKRRKEKGNLSFPSSLPARKARQEAVHFPLRPPRRPLTSTANHSSPPLLFTLLLRVVASARRRESERERERERERQGRGGRPAPANHRYKERFSLIEVGMDQLCTSGGSDNDKSLAAGDEPAVRVRGEVEAEAAEAAAAEAQGGGCFDCNICLDFATEPVVTHCGHLYCWPCIYEWLHPGGDDDGSNGDASSTRRRPCPVCKAAVSPDSLVPLYGRGRGGSSKRARSGSAIPRRPTVHREPVERQSDRLSDDGGGHRHGSTGSSPPVRSPWRANHHAAASTPAPARLFDVVYPPPPAAVGGLGMFHSTTTTTTGGMLGGMALAVLPWVSRGQSPAAAAASAYYTSPYHMSPRLRRQHMEVERSLHQIWFFLVVFAVLCLLLF</sequence>
<keyword evidence="8 11" id="KW-0862">Zinc</keyword>
<dbReference type="InterPro" id="IPR018957">
    <property type="entry name" value="Znf_C3HC4_RING-type"/>
</dbReference>
<dbReference type="Gramene" id="OMERI02G24960.1">
    <property type="protein sequence ID" value="OMERI02G24960.1"/>
    <property type="gene ID" value="OMERI02G24960"/>
</dbReference>
<dbReference type="InterPro" id="IPR017907">
    <property type="entry name" value="Znf_RING_CS"/>
</dbReference>
<evidence type="ECO:0000259" key="13">
    <source>
        <dbReference type="PROSITE" id="PS50089"/>
    </source>
</evidence>
<dbReference type="STRING" id="40149.A0A0E0CNZ1"/>
<evidence type="ECO:0000256" key="9">
    <source>
        <dbReference type="ARBA" id="ARBA00023136"/>
    </source>
</evidence>
<dbReference type="PROSITE" id="PS00518">
    <property type="entry name" value="ZF_RING_1"/>
    <property type="match status" value="1"/>
</dbReference>
<keyword evidence="7 11" id="KW-0833">Ubl conjugation pathway</keyword>
<comment type="pathway">
    <text evidence="3 11">Protein modification; protein ubiquitination.</text>
</comment>
<evidence type="ECO:0000256" key="6">
    <source>
        <dbReference type="ARBA" id="ARBA00022771"/>
    </source>
</evidence>
<evidence type="ECO:0000256" key="10">
    <source>
        <dbReference type="PROSITE-ProRule" id="PRU00175"/>
    </source>
</evidence>
<dbReference type="GO" id="GO:0016567">
    <property type="term" value="P:protein ubiquitination"/>
    <property type="evidence" value="ECO:0007669"/>
    <property type="project" value="UniProtKB-UniPathway"/>
</dbReference>
<dbReference type="Gene3D" id="3.30.40.10">
    <property type="entry name" value="Zinc/RING finger domain, C3HC4 (zinc finger)"/>
    <property type="match status" value="1"/>
</dbReference>
<keyword evidence="11" id="KW-0812">Transmembrane</keyword>
<dbReference type="SMART" id="SM00184">
    <property type="entry name" value="RING"/>
    <property type="match status" value="1"/>
</dbReference>
<comment type="subcellular location">
    <subcellularLocation>
        <location evidence="2">Endomembrane system</location>
    </subcellularLocation>
    <subcellularLocation>
        <location evidence="11">Endoplasmic reticulum membrane</location>
        <topology evidence="11">Single-pass type IV membrane protein</topology>
    </subcellularLocation>
</comment>
<dbReference type="UniPathway" id="UPA00143"/>
<keyword evidence="5 11" id="KW-0479">Metal-binding</keyword>
<accession>A0A0E0CNZ1</accession>
<reference evidence="14" key="2">
    <citation type="submission" date="2018-05" db="EMBL/GenBank/DDBJ databases">
        <title>OmerRS3 (Oryza meridionalis Reference Sequence Version 3).</title>
        <authorList>
            <person name="Zhang J."/>
            <person name="Kudrna D."/>
            <person name="Lee S."/>
            <person name="Talag J."/>
            <person name="Welchert J."/>
            <person name="Wing R.A."/>
        </authorList>
    </citation>
    <scope>NUCLEOTIDE SEQUENCE [LARGE SCALE GENOMIC DNA]</scope>
    <source>
        <strain evidence="14">cv. OR44</strain>
    </source>
</reference>
<organism evidence="14">
    <name type="scientific">Oryza meridionalis</name>
    <dbReference type="NCBI Taxonomy" id="40149"/>
    <lineage>
        <taxon>Eukaryota</taxon>
        <taxon>Viridiplantae</taxon>
        <taxon>Streptophyta</taxon>
        <taxon>Embryophyta</taxon>
        <taxon>Tracheophyta</taxon>
        <taxon>Spermatophyta</taxon>
        <taxon>Magnoliopsida</taxon>
        <taxon>Liliopsida</taxon>
        <taxon>Poales</taxon>
        <taxon>Poaceae</taxon>
        <taxon>BOP clade</taxon>
        <taxon>Oryzoideae</taxon>
        <taxon>Oryzeae</taxon>
        <taxon>Oryzinae</taxon>
        <taxon>Oryza</taxon>
    </lineage>
</organism>
<feature type="region of interest" description="Disordered" evidence="12">
    <location>
        <begin position="93"/>
        <end position="118"/>
    </location>
</feature>
<comment type="domain">
    <text evidence="11">The RING-type zinc finger domain is responsible for E3 ligase activity.</text>
</comment>
<evidence type="ECO:0000256" key="12">
    <source>
        <dbReference type="SAM" id="MobiDB-lite"/>
    </source>
</evidence>
<evidence type="ECO:0000256" key="11">
    <source>
        <dbReference type="RuleBase" id="RU369090"/>
    </source>
</evidence>
<evidence type="ECO:0000256" key="1">
    <source>
        <dbReference type="ARBA" id="ARBA00000900"/>
    </source>
</evidence>
<keyword evidence="9 11" id="KW-0472">Membrane</keyword>
<comment type="catalytic activity">
    <reaction evidence="1 11">
        <text>S-ubiquitinyl-[E2 ubiquitin-conjugating enzyme]-L-cysteine + [acceptor protein]-L-lysine = [E2 ubiquitin-conjugating enzyme]-L-cysteine + N(6)-ubiquitinyl-[acceptor protein]-L-lysine.</text>
        <dbReference type="EC" id="2.3.2.27"/>
    </reaction>
</comment>
<dbReference type="Proteomes" id="UP000008021">
    <property type="component" value="Chromosome 2"/>
</dbReference>
<protein>
    <recommendedName>
        <fullName evidence="11">E3 ubiquitin-protein ligase RMA</fullName>
        <ecNumber evidence="11">2.3.2.27</ecNumber>
    </recommendedName>
    <alternativeName>
        <fullName evidence="11">Protein RING membrane-anchor</fullName>
    </alternativeName>
    <alternativeName>
        <fullName evidence="11">RING-type E3 ubiquitin transferase RMA</fullName>
    </alternativeName>
</protein>
<dbReference type="PANTHER" id="PTHR12313">
    <property type="entry name" value="E3 UBIQUITIN-PROTEIN LIGASE RNF5-RELATED"/>
    <property type="match status" value="1"/>
</dbReference>
<dbReference type="InterPro" id="IPR045103">
    <property type="entry name" value="RNF5/RNF185-like"/>
</dbReference>
<dbReference type="HOGENOM" id="CLU_055198_1_1_1"/>
<dbReference type="GO" id="GO:0006511">
    <property type="term" value="P:ubiquitin-dependent protein catabolic process"/>
    <property type="evidence" value="ECO:0007669"/>
    <property type="project" value="UniProtKB-UniRule"/>
</dbReference>
<keyword evidence="4 11" id="KW-0808">Transferase</keyword>
<keyword evidence="6 10" id="KW-0863">Zinc-finger</keyword>
<feature type="region of interest" description="Disordered" evidence="12">
    <location>
        <begin position="244"/>
        <end position="310"/>
    </location>
</feature>